<feature type="domain" description="Major facilitator superfamily (MFS) profile" evidence="9">
    <location>
        <begin position="1"/>
        <end position="382"/>
    </location>
</feature>
<dbReference type="EMBL" id="JAOPKB010000001">
    <property type="protein sequence ID" value="MCU4971742.1"/>
    <property type="molecule type" value="Genomic_DNA"/>
</dbReference>
<keyword evidence="5 8" id="KW-1133">Transmembrane helix</keyword>
<dbReference type="InterPro" id="IPR051788">
    <property type="entry name" value="MFS_Transporter"/>
</dbReference>
<feature type="transmembrane region" description="Helical" evidence="8">
    <location>
        <begin position="354"/>
        <end position="376"/>
    </location>
</feature>
<dbReference type="PANTHER" id="PTHR23514">
    <property type="entry name" value="BYPASS OF STOP CODON PROTEIN 6"/>
    <property type="match status" value="1"/>
</dbReference>
<dbReference type="InterPro" id="IPR036259">
    <property type="entry name" value="MFS_trans_sf"/>
</dbReference>
<keyword evidence="4 8" id="KW-0812">Transmembrane</keyword>
<evidence type="ECO:0000256" key="5">
    <source>
        <dbReference type="ARBA" id="ARBA00022989"/>
    </source>
</evidence>
<evidence type="ECO:0000256" key="1">
    <source>
        <dbReference type="ARBA" id="ARBA00004127"/>
    </source>
</evidence>
<dbReference type="RefSeq" id="WP_338001980.1">
    <property type="nucleotide sequence ID" value="NZ_JAOPKA010000001.1"/>
</dbReference>
<keyword evidence="12" id="KW-1185">Reference proteome</keyword>
<dbReference type="InterPro" id="IPR011701">
    <property type="entry name" value="MFS"/>
</dbReference>
<feature type="transmembrane region" description="Helical" evidence="8">
    <location>
        <begin position="324"/>
        <end position="342"/>
    </location>
</feature>
<dbReference type="InterPro" id="IPR020846">
    <property type="entry name" value="MFS_dom"/>
</dbReference>
<evidence type="ECO:0000256" key="4">
    <source>
        <dbReference type="ARBA" id="ARBA00022692"/>
    </source>
</evidence>
<proteinExistence type="inferred from homology"/>
<feature type="transmembrane region" description="Helical" evidence="8">
    <location>
        <begin position="292"/>
        <end position="312"/>
    </location>
</feature>
<feature type="transmembrane region" description="Helical" evidence="8">
    <location>
        <begin position="135"/>
        <end position="154"/>
    </location>
</feature>
<comment type="subcellular location">
    <subcellularLocation>
        <location evidence="1">Endomembrane system</location>
        <topology evidence="1">Multi-pass membrane protein</topology>
    </subcellularLocation>
</comment>
<evidence type="ECO:0000256" key="3">
    <source>
        <dbReference type="ARBA" id="ARBA00022448"/>
    </source>
</evidence>
<evidence type="ECO:0000313" key="13">
    <source>
        <dbReference type="Proteomes" id="UP001321018"/>
    </source>
</evidence>
<feature type="transmembrane region" description="Helical" evidence="8">
    <location>
        <begin position="268"/>
        <end position="286"/>
    </location>
</feature>
<dbReference type="Gene3D" id="1.20.1250.20">
    <property type="entry name" value="MFS general substrate transporter like domains"/>
    <property type="match status" value="1"/>
</dbReference>
<comment type="similarity">
    <text evidence="2">Belongs to the major facilitator superfamily.</text>
</comment>
<protein>
    <submittedName>
        <fullName evidence="10">MFS transporter</fullName>
    </submittedName>
</protein>
<dbReference type="PROSITE" id="PS50850">
    <property type="entry name" value="MFS"/>
    <property type="match status" value="1"/>
</dbReference>
<evidence type="ECO:0000256" key="7">
    <source>
        <dbReference type="SAM" id="MobiDB-lite"/>
    </source>
</evidence>
<feature type="transmembrane region" description="Helical" evidence="8">
    <location>
        <begin position="44"/>
        <end position="65"/>
    </location>
</feature>
<feature type="transmembrane region" description="Helical" evidence="8">
    <location>
        <begin position="198"/>
        <end position="217"/>
    </location>
</feature>
<keyword evidence="6 8" id="KW-0472">Membrane</keyword>
<feature type="transmembrane region" description="Helical" evidence="8">
    <location>
        <begin position="72"/>
        <end position="88"/>
    </location>
</feature>
<dbReference type="GO" id="GO:0016020">
    <property type="term" value="C:membrane"/>
    <property type="evidence" value="ECO:0007669"/>
    <property type="project" value="TreeGrafter"/>
</dbReference>
<feature type="compositionally biased region" description="Acidic residues" evidence="7">
    <location>
        <begin position="380"/>
        <end position="389"/>
    </location>
</feature>
<feature type="transmembrane region" description="Helical" evidence="8">
    <location>
        <begin position="7"/>
        <end position="24"/>
    </location>
</feature>
<name>A0AAP2YVA3_9EURY</name>
<dbReference type="Proteomes" id="UP001320972">
    <property type="component" value="Unassembled WGS sequence"/>
</dbReference>
<evidence type="ECO:0000313" key="11">
    <source>
        <dbReference type="EMBL" id="MCU4971742.1"/>
    </source>
</evidence>
<feature type="compositionally biased region" description="Basic and acidic residues" evidence="7">
    <location>
        <begin position="390"/>
        <end position="406"/>
    </location>
</feature>
<feature type="transmembrane region" description="Helical" evidence="8">
    <location>
        <begin position="160"/>
        <end position="177"/>
    </location>
</feature>
<dbReference type="EMBL" id="JAOPKA010000001">
    <property type="protein sequence ID" value="MCU4740127.1"/>
    <property type="molecule type" value="Genomic_DNA"/>
</dbReference>
<evidence type="ECO:0000256" key="6">
    <source>
        <dbReference type="ARBA" id="ARBA00023136"/>
    </source>
</evidence>
<dbReference type="AlphaFoldDB" id="A0AAP2YVA3"/>
<feature type="transmembrane region" description="Helical" evidence="8">
    <location>
        <begin position="237"/>
        <end position="256"/>
    </location>
</feature>
<evidence type="ECO:0000256" key="2">
    <source>
        <dbReference type="ARBA" id="ARBA00008335"/>
    </source>
</evidence>
<gene>
    <name evidence="11" type="ORF">OB955_03190</name>
    <name evidence="10" type="ORF">OB960_01765</name>
</gene>
<dbReference type="Pfam" id="PF07690">
    <property type="entry name" value="MFS_1"/>
    <property type="match status" value="2"/>
</dbReference>
<evidence type="ECO:0000313" key="12">
    <source>
        <dbReference type="Proteomes" id="UP001320972"/>
    </source>
</evidence>
<organism evidence="10 13">
    <name type="scientific">Natronoglomus mannanivorans</name>
    <dbReference type="NCBI Taxonomy" id="2979990"/>
    <lineage>
        <taxon>Archaea</taxon>
        <taxon>Methanobacteriati</taxon>
        <taxon>Methanobacteriota</taxon>
        <taxon>Stenosarchaea group</taxon>
        <taxon>Halobacteria</taxon>
        <taxon>Halobacteriales</taxon>
        <taxon>Natrialbaceae</taxon>
        <taxon>Natronoglomus</taxon>
    </lineage>
</organism>
<sequence>MTNRRGWTIGIFLSVGILGAMLQLRGALLASFGETYAVTEGQLGLVATAASVGTLVTVVAVGMSISRLDVKRVLVVAAVVLAGLLVVIGTSPTYAMLLVGFVAAGLARGALHALDRPLLGHLYSSERGRIYNLQDMAWATGATLGPVLATVAIAVGEWRLAYYALAAALLPVAVLFWRLESPALEDEEAMAIADLGGLLRMPAIGTMGGLMLLLSLVESGMFTWLPYYAGQSLPRGVANLTLSIYLAAYIPGRYVYSVASERVDNLRLVLGSGVLAMGALVAFVFVDGYPMLVVVAVVGFLVAGLFPTLLAWATNTVPEYSGPVNALAFVASGIGFMIFPAAQGVVAEAYSLEAAMGLLAVAMGLFVLLAAGILFVGSGESDDVADDESASDRSARESRETRDGRT</sequence>
<feature type="region of interest" description="Disordered" evidence="7">
    <location>
        <begin position="380"/>
        <end position="406"/>
    </location>
</feature>
<dbReference type="PANTHER" id="PTHR23514:SF3">
    <property type="entry name" value="BYPASS OF STOP CODON PROTEIN 6"/>
    <property type="match status" value="1"/>
</dbReference>
<dbReference type="SUPFAM" id="SSF103473">
    <property type="entry name" value="MFS general substrate transporter"/>
    <property type="match status" value="1"/>
</dbReference>
<accession>A0AAP2YVA3</accession>
<comment type="caution">
    <text evidence="10">The sequence shown here is derived from an EMBL/GenBank/DDBJ whole genome shotgun (WGS) entry which is preliminary data.</text>
</comment>
<dbReference type="GO" id="GO:0012505">
    <property type="term" value="C:endomembrane system"/>
    <property type="evidence" value="ECO:0007669"/>
    <property type="project" value="UniProtKB-SubCell"/>
</dbReference>
<reference evidence="10 12" key="1">
    <citation type="submission" date="2022-09" db="EMBL/GenBank/DDBJ databases">
        <title>Enrichment on poylsaccharides allowed isolation of novel metabolic and taxonomic groups of Haloarchaea.</title>
        <authorList>
            <person name="Sorokin D.Y."/>
            <person name="Elcheninov A.G."/>
            <person name="Khizhniak T.V."/>
            <person name="Kolganova T.V."/>
            <person name="Kublanov I.V."/>
        </authorList>
    </citation>
    <scope>NUCLEOTIDE SEQUENCE</scope>
    <source>
        <strain evidence="11 12">AArc-m2/3/4</strain>
        <strain evidence="10">AArc-xg1-1</strain>
    </source>
</reference>
<evidence type="ECO:0000259" key="9">
    <source>
        <dbReference type="PROSITE" id="PS50850"/>
    </source>
</evidence>
<dbReference type="GO" id="GO:0022857">
    <property type="term" value="F:transmembrane transporter activity"/>
    <property type="evidence" value="ECO:0007669"/>
    <property type="project" value="InterPro"/>
</dbReference>
<evidence type="ECO:0000256" key="8">
    <source>
        <dbReference type="SAM" id="Phobius"/>
    </source>
</evidence>
<evidence type="ECO:0000313" key="10">
    <source>
        <dbReference type="EMBL" id="MCU4740127.1"/>
    </source>
</evidence>
<dbReference type="Proteomes" id="UP001321018">
    <property type="component" value="Unassembled WGS sequence"/>
</dbReference>
<keyword evidence="3" id="KW-0813">Transport</keyword>